<evidence type="ECO:0000313" key="1">
    <source>
        <dbReference type="EMBL" id="CAD6992528.1"/>
    </source>
</evidence>
<dbReference type="EMBL" id="CAJHJT010000001">
    <property type="protein sequence ID" value="CAD6992528.1"/>
    <property type="molecule type" value="Genomic_DNA"/>
</dbReference>
<gene>
    <name evidence="1" type="ORF">CCAP1982_LOCUS1377</name>
</gene>
<protein>
    <submittedName>
        <fullName evidence="1">(Mediterranean fruit fly) hypothetical protein</fullName>
    </submittedName>
</protein>
<reference evidence="1" key="1">
    <citation type="submission" date="2020-11" db="EMBL/GenBank/DDBJ databases">
        <authorList>
            <person name="Whitehead M."/>
        </authorList>
    </citation>
    <scope>NUCLEOTIDE SEQUENCE</scope>
    <source>
        <strain evidence="1">EGII</strain>
    </source>
</reference>
<name>A0A811U2D4_CERCA</name>
<evidence type="ECO:0000313" key="2">
    <source>
        <dbReference type="Proteomes" id="UP000606786"/>
    </source>
</evidence>
<keyword evidence="2" id="KW-1185">Reference proteome</keyword>
<comment type="caution">
    <text evidence="1">The sequence shown here is derived from an EMBL/GenBank/DDBJ whole genome shotgun (WGS) entry which is preliminary data.</text>
</comment>
<accession>A0A811U2D4</accession>
<dbReference type="Proteomes" id="UP000606786">
    <property type="component" value="Unassembled WGS sequence"/>
</dbReference>
<sequence length="59" mass="6652">MQQKFQVAPHFLDATRLAGIIVPPQTPLRVSRIFCIEIRNAQEVECVAAYAVAKKRINT</sequence>
<dbReference type="AlphaFoldDB" id="A0A811U2D4"/>
<proteinExistence type="predicted"/>
<organism evidence="1 2">
    <name type="scientific">Ceratitis capitata</name>
    <name type="common">Mediterranean fruit fly</name>
    <name type="synonym">Tephritis capitata</name>
    <dbReference type="NCBI Taxonomy" id="7213"/>
    <lineage>
        <taxon>Eukaryota</taxon>
        <taxon>Metazoa</taxon>
        <taxon>Ecdysozoa</taxon>
        <taxon>Arthropoda</taxon>
        <taxon>Hexapoda</taxon>
        <taxon>Insecta</taxon>
        <taxon>Pterygota</taxon>
        <taxon>Neoptera</taxon>
        <taxon>Endopterygota</taxon>
        <taxon>Diptera</taxon>
        <taxon>Brachycera</taxon>
        <taxon>Muscomorpha</taxon>
        <taxon>Tephritoidea</taxon>
        <taxon>Tephritidae</taxon>
        <taxon>Ceratitis</taxon>
        <taxon>Ceratitis</taxon>
    </lineage>
</organism>